<dbReference type="AlphaFoldDB" id="A0A6I9VPU1"/>
<dbReference type="OrthoDB" id="6359065at2759"/>
<dbReference type="PANTHER" id="PTHR23199:SF12">
    <property type="entry name" value="NEUROTROPHIN 1-RELATED"/>
    <property type="match status" value="1"/>
</dbReference>
<sequence>MSLKTKFLLTLTALGCLLIAQQTDGRPQPQADANGPNDVLSNLDSIFKVGPGMKVFSTQPSGVHPNEVTDQNDDAADIICAERTAGQSYCTEVPNYLESSQLDKIDPQQFEQFSSYFKDDFMQPHNVTNRMNEEAEENFCNSKSRIIYPKSVETKESKWVLVVQHERHRQGVLVEQCEAEGSSCKYEDLMPFGVSSKCKQHYVYRSLIVLVNGVLVERMVKLPNYCECVLRFNLKRKF</sequence>
<gene>
    <name evidence="7" type="primary">LOC105234275</name>
</gene>
<dbReference type="GO" id="GO:0045087">
    <property type="term" value="P:innate immune response"/>
    <property type="evidence" value="ECO:0007669"/>
    <property type="project" value="TreeGrafter"/>
</dbReference>
<dbReference type="Proteomes" id="UP001652620">
    <property type="component" value="Chromosome 4"/>
</dbReference>
<dbReference type="GO" id="GO:0021556">
    <property type="term" value="P:central nervous system formation"/>
    <property type="evidence" value="ECO:0007669"/>
    <property type="project" value="TreeGrafter"/>
</dbReference>
<evidence type="ECO:0000256" key="2">
    <source>
        <dbReference type="ARBA" id="ARBA00023157"/>
    </source>
</evidence>
<dbReference type="GO" id="GO:0005121">
    <property type="term" value="F:Toll binding"/>
    <property type="evidence" value="ECO:0007669"/>
    <property type="project" value="TreeGrafter"/>
</dbReference>
<keyword evidence="6" id="KW-1185">Reference proteome</keyword>
<dbReference type="InterPro" id="IPR052444">
    <property type="entry name" value="Spz/Toll_ligand-like"/>
</dbReference>
<dbReference type="Pfam" id="PF16077">
    <property type="entry name" value="Spaetzle"/>
    <property type="match status" value="1"/>
</dbReference>
<organism evidence="6 7">
    <name type="scientific">Bactrocera dorsalis</name>
    <name type="common">Oriental fruit fly</name>
    <name type="synonym">Dacus dorsalis</name>
    <dbReference type="NCBI Taxonomy" id="27457"/>
    <lineage>
        <taxon>Eukaryota</taxon>
        <taxon>Metazoa</taxon>
        <taxon>Ecdysozoa</taxon>
        <taxon>Arthropoda</taxon>
        <taxon>Hexapoda</taxon>
        <taxon>Insecta</taxon>
        <taxon>Pterygota</taxon>
        <taxon>Neoptera</taxon>
        <taxon>Endopterygota</taxon>
        <taxon>Diptera</taxon>
        <taxon>Brachycera</taxon>
        <taxon>Muscomorpha</taxon>
        <taxon>Tephritoidea</taxon>
        <taxon>Tephritidae</taxon>
        <taxon>Bactrocera</taxon>
        <taxon>Bactrocera</taxon>
    </lineage>
</organism>
<keyword evidence="3" id="KW-0325">Glycoprotein</keyword>
<dbReference type="InterPro" id="IPR029034">
    <property type="entry name" value="Cystine-knot_cytokine"/>
</dbReference>
<evidence type="ECO:0000256" key="1">
    <source>
        <dbReference type="ARBA" id="ARBA00022729"/>
    </source>
</evidence>
<evidence type="ECO:0000259" key="5">
    <source>
        <dbReference type="Pfam" id="PF16077"/>
    </source>
</evidence>
<evidence type="ECO:0000256" key="3">
    <source>
        <dbReference type="ARBA" id="ARBA00023180"/>
    </source>
</evidence>
<feature type="signal peptide" evidence="4">
    <location>
        <begin position="1"/>
        <end position="25"/>
    </location>
</feature>
<accession>A0A6I9VPU1</accession>
<feature type="domain" description="Spaetzle" evidence="5">
    <location>
        <begin position="138"/>
        <end position="229"/>
    </location>
</feature>
<evidence type="ECO:0000256" key="4">
    <source>
        <dbReference type="SAM" id="SignalP"/>
    </source>
</evidence>
<keyword evidence="2" id="KW-1015">Disulfide bond</keyword>
<dbReference type="GeneID" id="105234275"/>
<dbReference type="InParanoid" id="A0A6I9VPU1"/>
<keyword evidence="1 4" id="KW-0732">Signal</keyword>
<dbReference type="InterPro" id="IPR032104">
    <property type="entry name" value="Spaetzle"/>
</dbReference>
<protein>
    <submittedName>
        <fullName evidence="7">Protein spaetzle-like</fullName>
    </submittedName>
</protein>
<evidence type="ECO:0000313" key="6">
    <source>
        <dbReference type="Proteomes" id="UP001652620"/>
    </source>
</evidence>
<proteinExistence type="predicted"/>
<dbReference type="GO" id="GO:0008083">
    <property type="term" value="F:growth factor activity"/>
    <property type="evidence" value="ECO:0007669"/>
    <property type="project" value="TreeGrafter"/>
</dbReference>
<dbReference type="GO" id="GO:0005615">
    <property type="term" value="C:extracellular space"/>
    <property type="evidence" value="ECO:0007669"/>
    <property type="project" value="UniProtKB-ARBA"/>
</dbReference>
<dbReference type="KEGG" id="bdr:105234275"/>
<evidence type="ECO:0000313" key="7">
    <source>
        <dbReference type="RefSeq" id="XP_011214874.3"/>
    </source>
</evidence>
<dbReference type="Gene3D" id="2.10.90.10">
    <property type="entry name" value="Cystine-knot cytokines"/>
    <property type="match status" value="1"/>
</dbReference>
<dbReference type="PANTHER" id="PTHR23199">
    <property type="entry name" value="NEUROTROPHIN 1-RELATED"/>
    <property type="match status" value="1"/>
</dbReference>
<dbReference type="SUPFAM" id="SSF57501">
    <property type="entry name" value="Cystine-knot cytokines"/>
    <property type="match status" value="1"/>
</dbReference>
<reference evidence="7" key="1">
    <citation type="submission" date="2025-08" db="UniProtKB">
        <authorList>
            <consortium name="RefSeq"/>
        </authorList>
    </citation>
    <scope>IDENTIFICATION</scope>
    <source>
        <tissue evidence="7">Adult</tissue>
    </source>
</reference>
<name>A0A6I9VPU1_BACDO</name>
<dbReference type="RefSeq" id="XP_011214874.3">
    <property type="nucleotide sequence ID" value="XM_011216572.4"/>
</dbReference>
<feature type="chain" id="PRO_5047081273" evidence="4">
    <location>
        <begin position="26"/>
        <end position="238"/>
    </location>
</feature>